<dbReference type="InterPro" id="IPR002925">
    <property type="entry name" value="Dienelactn_hydro"/>
</dbReference>
<evidence type="ECO:0000313" key="2">
    <source>
        <dbReference type="EMBL" id="RZF64526.1"/>
    </source>
</evidence>
<dbReference type="InterPro" id="IPR029058">
    <property type="entry name" value="AB_hydrolase_fold"/>
</dbReference>
<dbReference type="AlphaFoldDB" id="A0A4Q6Y5Q9"/>
<protein>
    <submittedName>
        <fullName evidence="2">Dienelactone hydrolase family protein</fullName>
    </submittedName>
</protein>
<accession>A0A4Q6Y5Q9</accession>
<dbReference type="Pfam" id="PF01738">
    <property type="entry name" value="DLH"/>
    <property type="match status" value="1"/>
</dbReference>
<dbReference type="EMBL" id="SGIS01000013">
    <property type="protein sequence ID" value="RZF64526.1"/>
    <property type="molecule type" value="Genomic_DNA"/>
</dbReference>
<dbReference type="PANTHER" id="PTHR46623">
    <property type="entry name" value="CARBOXYMETHYLENEBUTENOLIDASE-RELATED"/>
    <property type="match status" value="1"/>
</dbReference>
<dbReference type="Gene3D" id="3.40.50.1820">
    <property type="entry name" value="alpha/beta hydrolase"/>
    <property type="match status" value="1"/>
</dbReference>
<dbReference type="RefSeq" id="WP_130157042.1">
    <property type="nucleotide sequence ID" value="NZ_SGIS01000013.1"/>
</dbReference>
<sequence length="245" mass="26363">MSDEQVTIQTRDGACPAHVLTPQAEGAWPAVILYMDALAIRPTVIEMARRLAANGYVVLVPDLFYRYGPYAPFDPKAVFAEGFRKVIGPLMATTGNDKAASDTEAFLAYLDTRKDVAGSKIGTVGFCMGGGMAITVAGTFPDRVAAAISFHGGFLASDADTSPHVLAPKIKAEIYVAGADDDDSYPPEMAERLTKAFDAAGVTYKAEIYPGALHGWMKPDFPVYNEVAAERGWREMLAVFRRTLG</sequence>
<dbReference type="OrthoDB" id="9787933at2"/>
<gene>
    <name evidence="2" type="ORF">EWE75_10140</name>
</gene>
<keyword evidence="3" id="KW-1185">Reference proteome</keyword>
<dbReference type="SUPFAM" id="SSF53474">
    <property type="entry name" value="alpha/beta-Hydrolases"/>
    <property type="match status" value="1"/>
</dbReference>
<comment type="caution">
    <text evidence="2">The sequence shown here is derived from an EMBL/GenBank/DDBJ whole genome shotgun (WGS) entry which is preliminary data.</text>
</comment>
<dbReference type="InterPro" id="IPR051049">
    <property type="entry name" value="Dienelactone_hydrolase-like"/>
</dbReference>
<dbReference type="GO" id="GO:0016787">
    <property type="term" value="F:hydrolase activity"/>
    <property type="evidence" value="ECO:0007669"/>
    <property type="project" value="UniProtKB-KW"/>
</dbReference>
<organism evidence="2 3">
    <name type="scientific">Sphingomonas populi</name>
    <dbReference type="NCBI Taxonomy" id="2484750"/>
    <lineage>
        <taxon>Bacteria</taxon>
        <taxon>Pseudomonadati</taxon>
        <taxon>Pseudomonadota</taxon>
        <taxon>Alphaproteobacteria</taxon>
        <taxon>Sphingomonadales</taxon>
        <taxon>Sphingomonadaceae</taxon>
        <taxon>Sphingomonas</taxon>
    </lineage>
</organism>
<reference evidence="2 3" key="1">
    <citation type="submission" date="2019-02" db="EMBL/GenBank/DDBJ databases">
        <authorList>
            <person name="Li Y."/>
        </authorList>
    </citation>
    <scope>NUCLEOTIDE SEQUENCE [LARGE SCALE GENOMIC DNA]</scope>
    <source>
        <strain evidence="2 3">3-7</strain>
    </source>
</reference>
<dbReference type="Proteomes" id="UP000292085">
    <property type="component" value="Unassembled WGS sequence"/>
</dbReference>
<evidence type="ECO:0000259" key="1">
    <source>
        <dbReference type="Pfam" id="PF01738"/>
    </source>
</evidence>
<name>A0A4Q6Y5Q9_9SPHN</name>
<evidence type="ECO:0000313" key="3">
    <source>
        <dbReference type="Proteomes" id="UP000292085"/>
    </source>
</evidence>
<keyword evidence="2" id="KW-0378">Hydrolase</keyword>
<feature type="domain" description="Dienelactone hydrolase" evidence="1">
    <location>
        <begin position="17"/>
        <end position="243"/>
    </location>
</feature>
<proteinExistence type="predicted"/>
<dbReference type="PANTHER" id="PTHR46623:SF10">
    <property type="entry name" value="CARBOXYMETHYLENEBUTENOLIDASE HOMOLOG"/>
    <property type="match status" value="1"/>
</dbReference>